<dbReference type="WBParaSite" id="HPLM_0001784001-mRNA-1">
    <property type="protein sequence ID" value="HPLM_0001784001-mRNA-1"/>
    <property type="gene ID" value="HPLM_0001784001"/>
</dbReference>
<reference evidence="1" key="1">
    <citation type="submission" date="2017-02" db="UniProtKB">
        <authorList>
            <consortium name="WormBaseParasite"/>
        </authorList>
    </citation>
    <scope>IDENTIFICATION</scope>
</reference>
<evidence type="ECO:0000313" key="1">
    <source>
        <dbReference type="WBParaSite" id="HPLM_0001784001-mRNA-1"/>
    </source>
</evidence>
<organism evidence="1">
    <name type="scientific">Haemonchus placei</name>
    <name type="common">Barber's pole worm</name>
    <dbReference type="NCBI Taxonomy" id="6290"/>
    <lineage>
        <taxon>Eukaryota</taxon>
        <taxon>Metazoa</taxon>
        <taxon>Ecdysozoa</taxon>
        <taxon>Nematoda</taxon>
        <taxon>Chromadorea</taxon>
        <taxon>Rhabditida</taxon>
        <taxon>Rhabditina</taxon>
        <taxon>Rhabditomorpha</taxon>
        <taxon>Strongyloidea</taxon>
        <taxon>Trichostrongylidae</taxon>
        <taxon>Haemonchus</taxon>
    </lineage>
</organism>
<protein>
    <submittedName>
        <fullName evidence="1">Secreted protein</fullName>
    </submittedName>
</protein>
<accession>A0A0N4X0P2</accession>
<sequence length="74" mass="8494">LPCSSLWFSAFGNDACPRSKHTSWPFREDCICRTVRHHSEHEVTNLPCKNAAVSAIRICTTHMFISMAFRLRTI</sequence>
<proteinExistence type="predicted"/>
<name>A0A0N4X0P2_HAEPC</name>
<dbReference type="AlphaFoldDB" id="A0A0N4X0P2"/>